<keyword evidence="9" id="KW-1185">Reference proteome</keyword>
<dbReference type="Pfam" id="PF02743">
    <property type="entry name" value="dCache_1"/>
    <property type="match status" value="1"/>
</dbReference>
<protein>
    <submittedName>
        <fullName evidence="8">Diguanylate cyclase domain-containing protein</fullName>
        <ecNumber evidence="8">2.7.7.65</ecNumber>
    </submittedName>
</protein>
<evidence type="ECO:0000256" key="1">
    <source>
        <dbReference type="ARBA" id="ARBA00004651"/>
    </source>
</evidence>
<dbReference type="RefSeq" id="WP_247345441.1">
    <property type="nucleotide sequence ID" value="NZ_CP095550.1"/>
</dbReference>
<keyword evidence="3 6" id="KW-0812">Transmembrane</keyword>
<keyword evidence="5 6" id="KW-0472">Membrane</keyword>
<evidence type="ECO:0000259" key="7">
    <source>
        <dbReference type="PROSITE" id="PS50887"/>
    </source>
</evidence>
<name>A0ABW5C054_9BACI</name>
<evidence type="ECO:0000256" key="6">
    <source>
        <dbReference type="SAM" id="Phobius"/>
    </source>
</evidence>
<dbReference type="Pfam" id="PF00990">
    <property type="entry name" value="GGDEF"/>
    <property type="match status" value="1"/>
</dbReference>
<keyword evidence="8" id="KW-0808">Transferase</keyword>
<evidence type="ECO:0000256" key="5">
    <source>
        <dbReference type="ARBA" id="ARBA00023136"/>
    </source>
</evidence>
<organism evidence="8 9">
    <name type="scientific">Metabacillus endolithicus</name>
    <dbReference type="NCBI Taxonomy" id="1535204"/>
    <lineage>
        <taxon>Bacteria</taxon>
        <taxon>Bacillati</taxon>
        <taxon>Bacillota</taxon>
        <taxon>Bacilli</taxon>
        <taxon>Bacillales</taxon>
        <taxon>Bacillaceae</taxon>
        <taxon>Metabacillus</taxon>
    </lineage>
</organism>
<comment type="caution">
    <text evidence="8">The sequence shown here is derived from an EMBL/GenBank/DDBJ whole genome shotgun (WGS) entry which is preliminary data.</text>
</comment>
<dbReference type="NCBIfam" id="TIGR00254">
    <property type="entry name" value="GGDEF"/>
    <property type="match status" value="1"/>
</dbReference>
<gene>
    <name evidence="8" type="ORF">ACFSKK_19215</name>
</gene>
<dbReference type="PANTHER" id="PTHR46663">
    <property type="entry name" value="DIGUANYLATE CYCLASE DGCT-RELATED"/>
    <property type="match status" value="1"/>
</dbReference>
<dbReference type="SMART" id="SM00267">
    <property type="entry name" value="GGDEF"/>
    <property type="match status" value="1"/>
</dbReference>
<evidence type="ECO:0000313" key="9">
    <source>
        <dbReference type="Proteomes" id="UP001597318"/>
    </source>
</evidence>
<dbReference type="Gene3D" id="6.10.340.10">
    <property type="match status" value="1"/>
</dbReference>
<dbReference type="PANTHER" id="PTHR46663:SF2">
    <property type="entry name" value="GGDEF DOMAIN-CONTAINING PROTEIN"/>
    <property type="match status" value="1"/>
</dbReference>
<evidence type="ECO:0000313" key="8">
    <source>
        <dbReference type="EMBL" id="MFD2215818.1"/>
    </source>
</evidence>
<keyword evidence="8" id="KW-0548">Nucleotidyltransferase</keyword>
<dbReference type="InterPro" id="IPR043128">
    <property type="entry name" value="Rev_trsase/Diguanyl_cyclase"/>
</dbReference>
<dbReference type="InterPro" id="IPR052163">
    <property type="entry name" value="DGC-Regulatory_Protein"/>
</dbReference>
<evidence type="ECO:0000256" key="3">
    <source>
        <dbReference type="ARBA" id="ARBA00022692"/>
    </source>
</evidence>
<dbReference type="EC" id="2.7.7.65" evidence="8"/>
<sequence>MSHVSLRTFFSLTFLIFIILLTAVLTISVGSKSSEEMEEEIGNSLSNVSYQMADKLDFFMWSRYNELKLLSELNTIKDEGNLNDKRVLLNELQKNISSFSWVGITNKEGEVIVATNNMLVGNSIKERPVYLEAIKKPFVGDVHEAVLLAKLMPSPNGEPVEFVDISFPVRNQKGEFSGVLASHLSWDWSKEIHRSIIEPYKAHLKSAKRVEVFIIRSEDNRILLGPDNMIGTALPTSLTNDNSISDKNWNIRKWPDGRDYVTSYSYSDGYLNYPGLNWKIIVREPVDTAFASVEKLKSYTLTVGMIAAILFAVIGWFIAGRVANPLKEIAIAANQLKRGERTEIPYFTRIRDLNDLSLSLREMVDTIMETKSELGRMKKLALKDSLTGLPNRVALYSYIDKKLENDTNDENYFFLFMDLDGFKDINDIYGHQAGDDLLVKVADRLKASVKKGDFVARLGGDEFILIIRCETNSRIDEGIELGESIISSINSPISLGDGVEVVIRCSIGGAIWPECGIEPDEVIDLADQALYQSKDKGKNQVTFYQA</sequence>
<dbReference type="Proteomes" id="UP001597318">
    <property type="component" value="Unassembled WGS sequence"/>
</dbReference>
<dbReference type="EMBL" id="JBHUIK010000005">
    <property type="protein sequence ID" value="MFD2215818.1"/>
    <property type="molecule type" value="Genomic_DNA"/>
</dbReference>
<dbReference type="CDD" id="cd01949">
    <property type="entry name" value="GGDEF"/>
    <property type="match status" value="1"/>
</dbReference>
<keyword evidence="2" id="KW-1003">Cell membrane</keyword>
<dbReference type="Gene3D" id="3.30.450.20">
    <property type="entry name" value="PAS domain"/>
    <property type="match status" value="1"/>
</dbReference>
<feature type="transmembrane region" description="Helical" evidence="6">
    <location>
        <begin position="299"/>
        <end position="319"/>
    </location>
</feature>
<dbReference type="InterPro" id="IPR029787">
    <property type="entry name" value="Nucleotide_cyclase"/>
</dbReference>
<dbReference type="InterPro" id="IPR000160">
    <property type="entry name" value="GGDEF_dom"/>
</dbReference>
<evidence type="ECO:0000256" key="2">
    <source>
        <dbReference type="ARBA" id="ARBA00022475"/>
    </source>
</evidence>
<reference evidence="9" key="1">
    <citation type="journal article" date="2019" name="Int. J. Syst. Evol. Microbiol.">
        <title>The Global Catalogue of Microorganisms (GCM) 10K type strain sequencing project: providing services to taxonomists for standard genome sequencing and annotation.</title>
        <authorList>
            <consortium name="The Broad Institute Genomics Platform"/>
            <consortium name="The Broad Institute Genome Sequencing Center for Infectious Disease"/>
            <person name="Wu L."/>
            <person name="Ma J."/>
        </authorList>
    </citation>
    <scope>NUCLEOTIDE SEQUENCE [LARGE SCALE GENOMIC DNA]</scope>
    <source>
        <strain evidence="9">CGMCC 1.15474</strain>
    </source>
</reference>
<evidence type="ECO:0000256" key="4">
    <source>
        <dbReference type="ARBA" id="ARBA00022989"/>
    </source>
</evidence>
<dbReference type="Gene3D" id="3.30.70.270">
    <property type="match status" value="1"/>
</dbReference>
<keyword evidence="4 6" id="KW-1133">Transmembrane helix</keyword>
<proteinExistence type="predicted"/>
<feature type="domain" description="GGDEF" evidence="7">
    <location>
        <begin position="410"/>
        <end position="546"/>
    </location>
</feature>
<accession>A0ABW5C054</accession>
<comment type="subcellular location">
    <subcellularLocation>
        <location evidence="1">Cell membrane</location>
        <topology evidence="1">Multi-pass membrane protein</topology>
    </subcellularLocation>
</comment>
<dbReference type="SUPFAM" id="SSF55073">
    <property type="entry name" value="Nucleotide cyclase"/>
    <property type="match status" value="1"/>
</dbReference>
<dbReference type="GO" id="GO:0052621">
    <property type="term" value="F:diguanylate cyclase activity"/>
    <property type="evidence" value="ECO:0007669"/>
    <property type="project" value="UniProtKB-EC"/>
</dbReference>
<dbReference type="PROSITE" id="PS50887">
    <property type="entry name" value="GGDEF"/>
    <property type="match status" value="1"/>
</dbReference>
<dbReference type="InterPro" id="IPR033479">
    <property type="entry name" value="dCache_1"/>
</dbReference>